<evidence type="ECO:0000256" key="4">
    <source>
        <dbReference type="ARBA" id="ARBA00001964"/>
    </source>
</evidence>
<dbReference type="KEGG" id="nkf:Nkreftii_002249"/>
<protein>
    <submittedName>
        <fullName evidence="13">Transketolase</fullName>
    </submittedName>
</protein>
<comment type="subunit">
    <text evidence="6">Homodimer.</text>
</comment>
<dbReference type="InterPro" id="IPR005475">
    <property type="entry name" value="Transketolase-like_Pyr-bd"/>
</dbReference>
<dbReference type="NCBIfam" id="NF004559">
    <property type="entry name" value="PRK05899.2-5"/>
    <property type="match status" value="1"/>
</dbReference>
<keyword evidence="11" id="KW-0786">Thiamine pyrophosphate</keyword>
<evidence type="ECO:0000256" key="5">
    <source>
        <dbReference type="ARBA" id="ARBA00007131"/>
    </source>
</evidence>
<dbReference type="CDD" id="cd07033">
    <property type="entry name" value="TPP_PYR_DXS_TK_like"/>
    <property type="match status" value="1"/>
</dbReference>
<comment type="cofactor">
    <cofactor evidence="4">
        <name>thiamine diphosphate</name>
        <dbReference type="ChEBI" id="CHEBI:58937"/>
    </cofactor>
</comment>
<dbReference type="InterPro" id="IPR020826">
    <property type="entry name" value="Transketolase_BS"/>
</dbReference>
<keyword evidence="10" id="KW-0460">Magnesium</keyword>
<dbReference type="PROSITE" id="PS00802">
    <property type="entry name" value="TRANSKETOLASE_2"/>
    <property type="match status" value="1"/>
</dbReference>
<feature type="domain" description="Transketolase-like pyrimidine-binding" evidence="12">
    <location>
        <begin position="334"/>
        <end position="497"/>
    </location>
</feature>
<name>A0A7S8FEK8_9BACT</name>
<dbReference type="InterPro" id="IPR029061">
    <property type="entry name" value="THDP-binding"/>
</dbReference>
<evidence type="ECO:0000256" key="9">
    <source>
        <dbReference type="ARBA" id="ARBA00022837"/>
    </source>
</evidence>
<dbReference type="GO" id="GO:0030976">
    <property type="term" value="F:thiamine pyrophosphate binding"/>
    <property type="evidence" value="ECO:0007669"/>
    <property type="project" value="TreeGrafter"/>
</dbReference>
<keyword evidence="8" id="KW-0479">Metal-binding</keyword>
<evidence type="ECO:0000256" key="11">
    <source>
        <dbReference type="ARBA" id="ARBA00023052"/>
    </source>
</evidence>
<dbReference type="GO" id="GO:0046872">
    <property type="term" value="F:metal ion binding"/>
    <property type="evidence" value="ECO:0007669"/>
    <property type="project" value="UniProtKB-KW"/>
</dbReference>
<dbReference type="SMART" id="SM00861">
    <property type="entry name" value="Transket_pyr"/>
    <property type="match status" value="1"/>
</dbReference>
<dbReference type="Proteomes" id="UP000593737">
    <property type="component" value="Chromosome"/>
</dbReference>
<dbReference type="Gene3D" id="3.40.50.970">
    <property type="match status" value="2"/>
</dbReference>
<evidence type="ECO:0000256" key="6">
    <source>
        <dbReference type="ARBA" id="ARBA00011738"/>
    </source>
</evidence>
<comment type="similarity">
    <text evidence="5">Belongs to the transketolase family.</text>
</comment>
<dbReference type="InterPro" id="IPR033248">
    <property type="entry name" value="Transketolase_C"/>
</dbReference>
<dbReference type="Pfam" id="PF02779">
    <property type="entry name" value="Transket_pyr"/>
    <property type="match status" value="1"/>
</dbReference>
<dbReference type="InterPro" id="IPR005474">
    <property type="entry name" value="Transketolase_N"/>
</dbReference>
<evidence type="ECO:0000256" key="3">
    <source>
        <dbReference type="ARBA" id="ARBA00001946"/>
    </source>
</evidence>
<evidence type="ECO:0000256" key="10">
    <source>
        <dbReference type="ARBA" id="ARBA00022842"/>
    </source>
</evidence>
<dbReference type="AlphaFoldDB" id="A0A7S8FEK8"/>
<dbReference type="PANTHER" id="PTHR43195">
    <property type="entry name" value="TRANSKETOLASE"/>
    <property type="match status" value="1"/>
</dbReference>
<proteinExistence type="inferred from homology"/>
<comment type="cofactor">
    <cofactor evidence="2">
        <name>Mn(2+)</name>
        <dbReference type="ChEBI" id="CHEBI:29035"/>
    </cofactor>
</comment>
<evidence type="ECO:0000259" key="12">
    <source>
        <dbReference type="SMART" id="SM00861"/>
    </source>
</evidence>
<keyword evidence="9" id="KW-0106">Calcium</keyword>
<evidence type="ECO:0000313" key="13">
    <source>
        <dbReference type="EMBL" id="QPD04475.1"/>
    </source>
</evidence>
<dbReference type="Pfam" id="PF00456">
    <property type="entry name" value="Transketolase_N"/>
    <property type="match status" value="1"/>
</dbReference>
<comment type="cofactor">
    <cofactor evidence="1">
        <name>Ca(2+)</name>
        <dbReference type="ChEBI" id="CHEBI:29108"/>
    </cofactor>
</comment>
<comment type="cofactor">
    <cofactor evidence="3">
        <name>Mg(2+)</name>
        <dbReference type="ChEBI" id="CHEBI:18420"/>
    </cofactor>
</comment>
<dbReference type="EMBL" id="CP047423">
    <property type="protein sequence ID" value="QPD04475.1"/>
    <property type="molecule type" value="Genomic_DNA"/>
</dbReference>
<dbReference type="InterPro" id="IPR009014">
    <property type="entry name" value="Transketo_C/PFOR_II"/>
</dbReference>
<dbReference type="Pfam" id="PF02780">
    <property type="entry name" value="Transketolase_C"/>
    <property type="match status" value="1"/>
</dbReference>
<accession>A0A7S8FEK8</accession>
<gene>
    <name evidence="13" type="ORF">Nkreftii_002249</name>
</gene>
<evidence type="ECO:0000256" key="1">
    <source>
        <dbReference type="ARBA" id="ARBA00001913"/>
    </source>
</evidence>
<dbReference type="CDD" id="cd02012">
    <property type="entry name" value="TPP_TK"/>
    <property type="match status" value="1"/>
</dbReference>
<sequence length="639" mass="68915">MGLLLGGNIVTLTTQTDRASVHHTLRPGLHNMATRLRIACIRSTTKAGSGHVTSCCSAADIMSVLFFAVMRHDPQRPDYAGNDRFILSKGHAAPLLYAAWAEAGLLRQDELLELRKLDSDLEGHPTPRLPFVDFATGALGQGLSVAAGIALDAKRWGHDGFRTYALLGDGETAEGAVWEAAEFAADQSLNNLCAIVDVNRLGQSRPTRFQHHMEAYRVRWEAVGWHAIVVDGHDLGALLEAFDEAGATPDKPTVILARTLKGKGIPSVEDREGKHGKPLSADEASQAILALQETLLDHAPQPLIPRPSTEEPSMMAGSPSRQIEKIPSTGRKAMATRSAFGDAMVALGHLDGRVVGLDGDVQDSTRMQTFAEAFPDRFIQCFIAEQNMVGVAAGLSACGKVPFAATFACFLTRAHDVIRMAAISNANIKLVGSHAGVSVGQDGPSQMGLEDIAMMATQPNIVVLYPADGPATHRLVQQAANHRGLVYIRTTRGETPTLYSDEDKFMIGGSKILRASEHDHLTLVAAGITIGEALKAYDRLKEYDISARVVDLYSLKPVDRATLIDCARATHGRLFTVEDHYEHGGIGDIVLASLSTERVRVHKLAVREIPRSGNPDELLDRYGISSGAIVKAVRENLQL</sequence>
<organism evidence="13 14">
    <name type="scientific">Candidatus Nitrospira kreftii</name>
    <dbReference type="NCBI Taxonomy" id="2652173"/>
    <lineage>
        <taxon>Bacteria</taxon>
        <taxon>Pseudomonadati</taxon>
        <taxon>Nitrospirota</taxon>
        <taxon>Nitrospiria</taxon>
        <taxon>Nitrospirales</taxon>
        <taxon>Nitrospiraceae</taxon>
        <taxon>Nitrospira</taxon>
    </lineage>
</organism>
<evidence type="ECO:0000313" key="14">
    <source>
        <dbReference type="Proteomes" id="UP000593737"/>
    </source>
</evidence>
<dbReference type="SUPFAM" id="SSF52922">
    <property type="entry name" value="TK C-terminal domain-like"/>
    <property type="match status" value="1"/>
</dbReference>
<dbReference type="GO" id="GO:0005737">
    <property type="term" value="C:cytoplasm"/>
    <property type="evidence" value="ECO:0007669"/>
    <property type="project" value="UniProtKB-ARBA"/>
</dbReference>
<dbReference type="GO" id="GO:0004802">
    <property type="term" value="F:transketolase activity"/>
    <property type="evidence" value="ECO:0007669"/>
    <property type="project" value="TreeGrafter"/>
</dbReference>
<evidence type="ECO:0000256" key="2">
    <source>
        <dbReference type="ARBA" id="ARBA00001936"/>
    </source>
</evidence>
<evidence type="ECO:0000256" key="8">
    <source>
        <dbReference type="ARBA" id="ARBA00022723"/>
    </source>
</evidence>
<keyword evidence="7" id="KW-0808">Transferase</keyword>
<dbReference type="FunFam" id="3.40.50.970:FF:000129">
    <property type="entry name" value="Transketolase"/>
    <property type="match status" value="1"/>
</dbReference>
<dbReference type="Gene3D" id="3.40.50.920">
    <property type="match status" value="1"/>
</dbReference>
<evidence type="ECO:0000256" key="7">
    <source>
        <dbReference type="ARBA" id="ARBA00022679"/>
    </source>
</evidence>
<reference evidence="13 14" key="1">
    <citation type="journal article" date="2020" name="ISME J.">
        <title>Enrichment and physiological characterization of a novel comammox Nitrospira indicates ammonium inhibition of complete nitrification.</title>
        <authorList>
            <person name="Sakoula D."/>
            <person name="Koch H."/>
            <person name="Frank J."/>
            <person name="Jetten M.S.M."/>
            <person name="van Kessel M.A.H.J."/>
            <person name="Lucker S."/>
        </authorList>
    </citation>
    <scope>NUCLEOTIDE SEQUENCE [LARGE SCALE GENOMIC DNA]</scope>
    <source>
        <strain evidence="13">Comreactor17</strain>
    </source>
</reference>
<dbReference type="PANTHER" id="PTHR43195:SF1">
    <property type="entry name" value="FI06132P-RELATED"/>
    <property type="match status" value="1"/>
</dbReference>
<dbReference type="InterPro" id="IPR051424">
    <property type="entry name" value="Transketolase-like"/>
</dbReference>
<dbReference type="SUPFAM" id="SSF52518">
    <property type="entry name" value="Thiamin diphosphate-binding fold (THDP-binding)"/>
    <property type="match status" value="2"/>
</dbReference>